<protein>
    <submittedName>
        <fullName evidence="2">Uncharacterized protein</fullName>
    </submittedName>
</protein>
<accession>A0ABN2F1I3</accession>
<dbReference type="EMBL" id="BAAAMU010000011">
    <property type="protein sequence ID" value="GAA1624246.1"/>
    <property type="molecule type" value="Genomic_DNA"/>
</dbReference>
<sequence>MEIPEHYKRLAAKVRQALPLTTSAEAAGLVPMANPAEGAVAWGWSRDRMRRGVIVKLGTKNAALYLTTDSAMRAATNDHAVAQSRDPEREAHVAEVQAAKRWYLRMESAKQEVEGGMHPSEVSAIEANKQWIAAHPDRNAYVTGEVVARLAEVAADKQKMVEDFARYTKASIPMSKLYEPAPIADERLPERPAVQTSRSYVSVETRPKDLPPDTQLGKDTPVTLEIVGRLHVELVVDTPHKVDVLGVGRDVGESHDWSILGSSDPVEAHKRKIWTKVMGDSDAEDPEQAKREAAENQGLVEAANPIAKLMELLQRTHDLYAIAQRTGGVGWDDFDVSCKEVVREVEGLFGFESQQSTLRARGRCSTLVNPHEQPAKYCGQAADPECRACSCTAHHLLIDASEDCCSEH</sequence>
<feature type="region of interest" description="Disordered" evidence="1">
    <location>
        <begin position="187"/>
        <end position="217"/>
    </location>
</feature>
<proteinExistence type="predicted"/>
<gene>
    <name evidence="2" type="ORF">GCM10009733_021130</name>
</gene>
<comment type="caution">
    <text evidence="2">The sequence shown here is derived from an EMBL/GenBank/DDBJ whole genome shotgun (WGS) entry which is preliminary data.</text>
</comment>
<name>A0ABN2F1I3_9ACTN</name>
<organism evidence="2 3">
    <name type="scientific">Nonomuraea maheshkhaliensis</name>
    <dbReference type="NCBI Taxonomy" id="419590"/>
    <lineage>
        <taxon>Bacteria</taxon>
        <taxon>Bacillati</taxon>
        <taxon>Actinomycetota</taxon>
        <taxon>Actinomycetes</taxon>
        <taxon>Streptosporangiales</taxon>
        <taxon>Streptosporangiaceae</taxon>
        <taxon>Nonomuraea</taxon>
    </lineage>
</organism>
<reference evidence="2 3" key="1">
    <citation type="journal article" date="2019" name="Int. J. Syst. Evol. Microbiol.">
        <title>The Global Catalogue of Microorganisms (GCM) 10K type strain sequencing project: providing services to taxonomists for standard genome sequencing and annotation.</title>
        <authorList>
            <consortium name="The Broad Institute Genomics Platform"/>
            <consortium name="The Broad Institute Genome Sequencing Center for Infectious Disease"/>
            <person name="Wu L."/>
            <person name="Ma J."/>
        </authorList>
    </citation>
    <scope>NUCLEOTIDE SEQUENCE [LARGE SCALE GENOMIC DNA]</scope>
    <source>
        <strain evidence="2 3">JCM 13929</strain>
    </source>
</reference>
<dbReference type="RefSeq" id="WP_346103572.1">
    <property type="nucleotide sequence ID" value="NZ_BAAAMU010000011.1"/>
</dbReference>
<dbReference type="Proteomes" id="UP001500064">
    <property type="component" value="Unassembled WGS sequence"/>
</dbReference>
<keyword evidence="3" id="KW-1185">Reference proteome</keyword>
<evidence type="ECO:0000313" key="3">
    <source>
        <dbReference type="Proteomes" id="UP001500064"/>
    </source>
</evidence>
<evidence type="ECO:0000313" key="2">
    <source>
        <dbReference type="EMBL" id="GAA1624246.1"/>
    </source>
</evidence>
<evidence type="ECO:0000256" key="1">
    <source>
        <dbReference type="SAM" id="MobiDB-lite"/>
    </source>
</evidence>